<protein>
    <submittedName>
        <fullName evidence="1">Uncharacterized protein</fullName>
    </submittedName>
</protein>
<dbReference type="OrthoDB" id="666348at2759"/>
<comment type="caution">
    <text evidence="1">The sequence shown here is derived from an EMBL/GenBank/DDBJ whole genome shotgun (WGS) entry which is preliminary data.</text>
</comment>
<gene>
    <name evidence="1" type="ORF">CTI12_AA215130</name>
</gene>
<dbReference type="EMBL" id="PKPP01001988">
    <property type="protein sequence ID" value="PWA78435.1"/>
    <property type="molecule type" value="Genomic_DNA"/>
</dbReference>
<reference evidence="1 2" key="1">
    <citation type="journal article" date="2018" name="Mol. Plant">
        <title>The genome of Artemisia annua provides insight into the evolution of Asteraceae family and artemisinin biosynthesis.</title>
        <authorList>
            <person name="Shen Q."/>
            <person name="Zhang L."/>
            <person name="Liao Z."/>
            <person name="Wang S."/>
            <person name="Yan T."/>
            <person name="Shi P."/>
            <person name="Liu M."/>
            <person name="Fu X."/>
            <person name="Pan Q."/>
            <person name="Wang Y."/>
            <person name="Lv Z."/>
            <person name="Lu X."/>
            <person name="Zhang F."/>
            <person name="Jiang W."/>
            <person name="Ma Y."/>
            <person name="Chen M."/>
            <person name="Hao X."/>
            <person name="Li L."/>
            <person name="Tang Y."/>
            <person name="Lv G."/>
            <person name="Zhou Y."/>
            <person name="Sun X."/>
            <person name="Brodelius P.E."/>
            <person name="Rose J.K.C."/>
            <person name="Tang K."/>
        </authorList>
    </citation>
    <scope>NUCLEOTIDE SEQUENCE [LARGE SCALE GENOMIC DNA]</scope>
    <source>
        <strain evidence="2">cv. Huhao1</strain>
        <tissue evidence="1">Leaf</tissue>
    </source>
</reference>
<evidence type="ECO:0000313" key="2">
    <source>
        <dbReference type="Proteomes" id="UP000245207"/>
    </source>
</evidence>
<sequence>MLMKNMQDQETWNLRNDTIRFEYHNDYTFSKPQKQDPIEENGRLEIEDESEIELTLAPTSYTRRRKNSTLTTQLNLDSMASFSSSSMGSRPRYGDSSRVFCVEEQMRQVDRSLNTPPWLRQVLI</sequence>
<proteinExistence type="predicted"/>
<name>A0A2U1NY46_ARTAN</name>
<evidence type="ECO:0000313" key="1">
    <source>
        <dbReference type="EMBL" id="PWA78435.1"/>
    </source>
</evidence>
<accession>A0A2U1NY46</accession>
<dbReference type="AlphaFoldDB" id="A0A2U1NY46"/>
<keyword evidence="2" id="KW-1185">Reference proteome</keyword>
<dbReference type="Proteomes" id="UP000245207">
    <property type="component" value="Unassembled WGS sequence"/>
</dbReference>
<organism evidence="1 2">
    <name type="scientific">Artemisia annua</name>
    <name type="common">Sweet wormwood</name>
    <dbReference type="NCBI Taxonomy" id="35608"/>
    <lineage>
        <taxon>Eukaryota</taxon>
        <taxon>Viridiplantae</taxon>
        <taxon>Streptophyta</taxon>
        <taxon>Embryophyta</taxon>
        <taxon>Tracheophyta</taxon>
        <taxon>Spermatophyta</taxon>
        <taxon>Magnoliopsida</taxon>
        <taxon>eudicotyledons</taxon>
        <taxon>Gunneridae</taxon>
        <taxon>Pentapetalae</taxon>
        <taxon>asterids</taxon>
        <taxon>campanulids</taxon>
        <taxon>Asterales</taxon>
        <taxon>Asteraceae</taxon>
        <taxon>Asteroideae</taxon>
        <taxon>Anthemideae</taxon>
        <taxon>Artemisiinae</taxon>
        <taxon>Artemisia</taxon>
    </lineage>
</organism>